<keyword evidence="1" id="KW-0175">Coiled coil</keyword>
<name>A0A8J2HI26_COTCN</name>
<sequence length="155" mass="18393">MEMPKNLEDVKKSIDSMENDVNIYNLKMEENDMKRLEIERSICETEMLIEKALHIIKTNERKNEDYYNKISKVGNDFKALSEFTSNSQKNKSVDNQLVKVKSLKKEKINYRNEFDKINYSAIDLQIKKEAILQVKKKFIQLQECSKEILSMLNEF</sequence>
<dbReference type="Proteomes" id="UP000786811">
    <property type="component" value="Unassembled WGS sequence"/>
</dbReference>
<keyword evidence="3" id="KW-1185">Reference proteome</keyword>
<proteinExistence type="predicted"/>
<comment type="caution">
    <text evidence="2">The sequence shown here is derived from an EMBL/GenBank/DDBJ whole genome shotgun (WGS) entry which is preliminary data.</text>
</comment>
<evidence type="ECO:0000256" key="1">
    <source>
        <dbReference type="SAM" id="Coils"/>
    </source>
</evidence>
<dbReference type="EMBL" id="CAJNRD030001121">
    <property type="protein sequence ID" value="CAG5096187.1"/>
    <property type="molecule type" value="Genomic_DNA"/>
</dbReference>
<reference evidence="2" key="1">
    <citation type="submission" date="2021-04" db="EMBL/GenBank/DDBJ databases">
        <authorList>
            <person name="Chebbi M.A.C M."/>
        </authorList>
    </citation>
    <scope>NUCLEOTIDE SEQUENCE</scope>
</reference>
<organism evidence="2 3">
    <name type="scientific">Cotesia congregata</name>
    <name type="common">Parasitoid wasp</name>
    <name type="synonym">Apanteles congregatus</name>
    <dbReference type="NCBI Taxonomy" id="51543"/>
    <lineage>
        <taxon>Eukaryota</taxon>
        <taxon>Metazoa</taxon>
        <taxon>Ecdysozoa</taxon>
        <taxon>Arthropoda</taxon>
        <taxon>Hexapoda</taxon>
        <taxon>Insecta</taxon>
        <taxon>Pterygota</taxon>
        <taxon>Neoptera</taxon>
        <taxon>Endopterygota</taxon>
        <taxon>Hymenoptera</taxon>
        <taxon>Apocrita</taxon>
        <taxon>Ichneumonoidea</taxon>
        <taxon>Braconidae</taxon>
        <taxon>Microgastrinae</taxon>
        <taxon>Cotesia</taxon>
    </lineage>
</organism>
<dbReference type="OrthoDB" id="7670104at2759"/>
<feature type="coiled-coil region" evidence="1">
    <location>
        <begin position="7"/>
        <end position="46"/>
    </location>
</feature>
<accession>A0A8J2HI26</accession>
<dbReference type="AlphaFoldDB" id="A0A8J2HI26"/>
<evidence type="ECO:0000313" key="2">
    <source>
        <dbReference type="EMBL" id="CAG5096187.1"/>
    </source>
</evidence>
<protein>
    <submittedName>
        <fullName evidence="2">Uncharacterized protein</fullName>
    </submittedName>
</protein>
<evidence type="ECO:0000313" key="3">
    <source>
        <dbReference type="Proteomes" id="UP000786811"/>
    </source>
</evidence>
<gene>
    <name evidence="2" type="ORF">HICCMSTLAB_LOCUS8084</name>
</gene>